<feature type="domain" description="HTH cro/C1-type" evidence="1">
    <location>
        <begin position="31"/>
        <end position="84"/>
    </location>
</feature>
<dbReference type="GO" id="GO:0003677">
    <property type="term" value="F:DNA binding"/>
    <property type="evidence" value="ECO:0007669"/>
    <property type="project" value="InterPro"/>
</dbReference>
<dbReference type="Proteomes" id="UP000003136">
    <property type="component" value="Unassembled WGS sequence"/>
</dbReference>
<organism evidence="2 3">
    <name type="scientific">[Bacteroides] pectinophilus ATCC 43243</name>
    <dbReference type="NCBI Taxonomy" id="483218"/>
    <lineage>
        <taxon>Bacteria</taxon>
        <taxon>Bacillati</taxon>
        <taxon>Bacillota</taxon>
        <taxon>Clostridia</taxon>
        <taxon>Eubacteriales</taxon>
    </lineage>
</organism>
<evidence type="ECO:0000313" key="3">
    <source>
        <dbReference type="Proteomes" id="UP000003136"/>
    </source>
</evidence>
<dbReference type="Gene3D" id="1.10.260.40">
    <property type="entry name" value="lambda repressor-like DNA-binding domains"/>
    <property type="match status" value="1"/>
</dbReference>
<dbReference type="AlphaFoldDB" id="B7AQ24"/>
<accession>B7AQ24</accession>
<evidence type="ECO:0000313" key="2">
    <source>
        <dbReference type="EMBL" id="EEC57796.1"/>
    </source>
</evidence>
<dbReference type="Pfam" id="PF13443">
    <property type="entry name" value="HTH_26"/>
    <property type="match status" value="1"/>
</dbReference>
<name>B7AQ24_9FIRM</name>
<dbReference type="InterPro" id="IPR010982">
    <property type="entry name" value="Lambda_DNA-bd_dom_sf"/>
</dbReference>
<dbReference type="HOGENOM" id="CLU_066192_31_1_9"/>
<protein>
    <recommendedName>
        <fullName evidence="1">HTH cro/C1-type domain-containing protein</fullName>
    </recommendedName>
</protein>
<keyword evidence="3" id="KW-1185">Reference proteome</keyword>
<reference evidence="2 3" key="1">
    <citation type="submission" date="2008-11" db="EMBL/GenBank/DDBJ databases">
        <title>Draft genome sequence of Bacteroides pectinophilus (ATCC 43243).</title>
        <authorList>
            <person name="Sudarsanam P."/>
            <person name="Ley R."/>
            <person name="Guruge J."/>
            <person name="Turnbaugh P.J."/>
            <person name="Mahowald M."/>
            <person name="Liep D."/>
            <person name="Gordon J."/>
        </authorList>
    </citation>
    <scope>NUCLEOTIDE SEQUENCE [LARGE SCALE GENOMIC DNA]</scope>
    <source>
        <strain evidence="2 3">ATCC 43243</strain>
    </source>
</reference>
<dbReference type="EMBL" id="ABVQ01000035">
    <property type="protein sequence ID" value="EEC57796.1"/>
    <property type="molecule type" value="Genomic_DNA"/>
</dbReference>
<dbReference type="SUPFAM" id="SSF47413">
    <property type="entry name" value="lambda repressor-like DNA-binding domains"/>
    <property type="match status" value="1"/>
</dbReference>
<dbReference type="STRING" id="483218.BACPEC_00780"/>
<dbReference type="PROSITE" id="PS50943">
    <property type="entry name" value="HTH_CROC1"/>
    <property type="match status" value="1"/>
</dbReference>
<proteinExistence type="predicted"/>
<gene>
    <name evidence="2" type="ORF">BACPEC_00780</name>
</gene>
<dbReference type="InterPro" id="IPR001387">
    <property type="entry name" value="Cro/C1-type_HTH"/>
</dbReference>
<dbReference type="PANTHER" id="PTHR37301:SF1">
    <property type="entry name" value="DNA-BINDING PROTEIN"/>
    <property type="match status" value="1"/>
</dbReference>
<sequence length="94" mass="10668">MYKQFACGKIILIVIAHYTEEKRMAISYNGLWKQLIDHGMKKGDLCARTGLSSSTMAKMTNCESVKLSVLEKICQELDCNFGDLIDYVPDDKEK</sequence>
<dbReference type="PANTHER" id="PTHR37301">
    <property type="entry name" value="DNA-BINDING PROTEIN-RELATED"/>
    <property type="match status" value="1"/>
</dbReference>
<evidence type="ECO:0000259" key="1">
    <source>
        <dbReference type="PROSITE" id="PS50943"/>
    </source>
</evidence>
<reference evidence="2 3" key="2">
    <citation type="submission" date="2008-11" db="EMBL/GenBank/DDBJ databases">
        <authorList>
            <person name="Fulton L."/>
            <person name="Clifton S."/>
            <person name="Fulton B."/>
            <person name="Xu J."/>
            <person name="Minx P."/>
            <person name="Pepin K.H."/>
            <person name="Johnson M."/>
            <person name="Bhonagiri V."/>
            <person name="Nash W.E."/>
            <person name="Mardis E.R."/>
            <person name="Wilson R.K."/>
        </authorList>
    </citation>
    <scope>NUCLEOTIDE SEQUENCE [LARGE SCALE GENOMIC DNA]</scope>
    <source>
        <strain evidence="2 3">ATCC 43243</strain>
    </source>
</reference>
<dbReference type="eggNOG" id="COG3655">
    <property type="taxonomic scope" value="Bacteria"/>
</dbReference>
<comment type="caution">
    <text evidence="2">The sequence shown here is derived from an EMBL/GenBank/DDBJ whole genome shotgun (WGS) entry which is preliminary data.</text>
</comment>